<keyword evidence="3" id="KW-1185">Reference proteome</keyword>
<gene>
    <name evidence="2" type="ORF">CEPIT_LOCUS24928</name>
</gene>
<reference evidence="2" key="1">
    <citation type="submission" date="2022-07" db="EMBL/GenBank/DDBJ databases">
        <authorList>
            <person name="Macas J."/>
            <person name="Novak P."/>
            <person name="Neumann P."/>
        </authorList>
    </citation>
    <scope>NUCLEOTIDE SEQUENCE</scope>
</reference>
<accession>A0AAV0EFX5</accession>
<dbReference type="EMBL" id="CAMAPF010000928">
    <property type="protein sequence ID" value="CAH9123065.1"/>
    <property type="molecule type" value="Genomic_DNA"/>
</dbReference>
<organism evidence="2 3">
    <name type="scientific">Cuscuta epithymum</name>
    <dbReference type="NCBI Taxonomy" id="186058"/>
    <lineage>
        <taxon>Eukaryota</taxon>
        <taxon>Viridiplantae</taxon>
        <taxon>Streptophyta</taxon>
        <taxon>Embryophyta</taxon>
        <taxon>Tracheophyta</taxon>
        <taxon>Spermatophyta</taxon>
        <taxon>Magnoliopsida</taxon>
        <taxon>eudicotyledons</taxon>
        <taxon>Gunneridae</taxon>
        <taxon>Pentapetalae</taxon>
        <taxon>asterids</taxon>
        <taxon>lamiids</taxon>
        <taxon>Solanales</taxon>
        <taxon>Convolvulaceae</taxon>
        <taxon>Cuscuteae</taxon>
        <taxon>Cuscuta</taxon>
        <taxon>Cuscuta subgen. Cuscuta</taxon>
    </lineage>
</organism>
<dbReference type="AlphaFoldDB" id="A0AAV0EFX5"/>
<evidence type="ECO:0000313" key="2">
    <source>
        <dbReference type="EMBL" id="CAH9123065.1"/>
    </source>
</evidence>
<dbReference type="Proteomes" id="UP001152523">
    <property type="component" value="Unassembled WGS sequence"/>
</dbReference>
<proteinExistence type="predicted"/>
<name>A0AAV0EFX5_9ASTE</name>
<evidence type="ECO:0000313" key="3">
    <source>
        <dbReference type="Proteomes" id="UP001152523"/>
    </source>
</evidence>
<sequence>MEGKKRIEVTSLPKMCGDYTLGWDEIRCGWFAVERDAVRNEWKEVDPDLKQLGRGLADEYTDPPKGTVKTIANGYGHVVDFVPCEWGPEPGFLQWTPSGTRSRRRRTKGELEAERRMPNKMRLPDPATLAHTYIPSALSFSPTFPTSEEDQGSVKSRTQNACGLILRPTLTHTYQAHQLFHPPSQHSHHHR</sequence>
<comment type="caution">
    <text evidence="2">The sequence shown here is derived from an EMBL/GenBank/DDBJ whole genome shotgun (WGS) entry which is preliminary data.</text>
</comment>
<feature type="region of interest" description="Disordered" evidence="1">
    <location>
        <begin position="93"/>
        <end position="112"/>
    </location>
</feature>
<protein>
    <submittedName>
        <fullName evidence="2">Uncharacterized protein</fullName>
    </submittedName>
</protein>
<evidence type="ECO:0000256" key="1">
    <source>
        <dbReference type="SAM" id="MobiDB-lite"/>
    </source>
</evidence>